<dbReference type="EC" id="2.7.11.25" evidence="2"/>
<evidence type="ECO:0000256" key="7">
    <source>
        <dbReference type="ARBA" id="ARBA00022840"/>
    </source>
</evidence>
<dbReference type="EMBL" id="BKCP01007026">
    <property type="protein sequence ID" value="GER44577.1"/>
    <property type="molecule type" value="Genomic_DNA"/>
</dbReference>
<feature type="non-terminal residue" evidence="12">
    <location>
        <position position="502"/>
    </location>
</feature>
<keyword evidence="6 12" id="KW-0418">Kinase</keyword>
<evidence type="ECO:0000256" key="6">
    <source>
        <dbReference type="ARBA" id="ARBA00022777"/>
    </source>
</evidence>
<evidence type="ECO:0000256" key="9">
    <source>
        <dbReference type="ARBA" id="ARBA00048329"/>
    </source>
</evidence>
<dbReference type="SUPFAM" id="SSF56112">
    <property type="entry name" value="Protein kinase-like (PK-like)"/>
    <property type="match status" value="1"/>
</dbReference>
<dbReference type="PROSITE" id="PS00107">
    <property type="entry name" value="PROTEIN_KINASE_ATP"/>
    <property type="match status" value="1"/>
</dbReference>
<gene>
    <name evidence="12" type="ORF">STAS_21483</name>
</gene>
<proteinExistence type="inferred from homology"/>
<comment type="similarity">
    <text evidence="1">Belongs to the protein kinase superfamily. STE Ser/Thr protein kinase family. MAP kinase kinase kinase subfamily.</text>
</comment>
<evidence type="ECO:0000256" key="4">
    <source>
        <dbReference type="ARBA" id="ARBA00022679"/>
    </source>
</evidence>
<name>A0A5A7QJC7_STRAF</name>
<evidence type="ECO:0000313" key="13">
    <source>
        <dbReference type="Proteomes" id="UP000325081"/>
    </source>
</evidence>
<dbReference type="Proteomes" id="UP000325081">
    <property type="component" value="Unassembled WGS sequence"/>
</dbReference>
<dbReference type="PROSITE" id="PS50011">
    <property type="entry name" value="PROTEIN_KINASE_DOM"/>
    <property type="match status" value="1"/>
</dbReference>
<keyword evidence="4" id="KW-0808">Transferase</keyword>
<reference evidence="13" key="1">
    <citation type="journal article" date="2019" name="Curr. Biol.">
        <title>Genome Sequence of Striga asiatica Provides Insight into the Evolution of Plant Parasitism.</title>
        <authorList>
            <person name="Yoshida S."/>
            <person name="Kim S."/>
            <person name="Wafula E.K."/>
            <person name="Tanskanen J."/>
            <person name="Kim Y.M."/>
            <person name="Honaas L."/>
            <person name="Yang Z."/>
            <person name="Spallek T."/>
            <person name="Conn C.E."/>
            <person name="Ichihashi Y."/>
            <person name="Cheong K."/>
            <person name="Cui S."/>
            <person name="Der J.P."/>
            <person name="Gundlach H."/>
            <person name="Jiao Y."/>
            <person name="Hori C."/>
            <person name="Ishida J.K."/>
            <person name="Kasahara H."/>
            <person name="Kiba T."/>
            <person name="Kim M.S."/>
            <person name="Koo N."/>
            <person name="Laohavisit A."/>
            <person name="Lee Y.H."/>
            <person name="Lumba S."/>
            <person name="McCourt P."/>
            <person name="Mortimer J.C."/>
            <person name="Mutuku J.M."/>
            <person name="Nomura T."/>
            <person name="Sasaki-Sekimoto Y."/>
            <person name="Seto Y."/>
            <person name="Wang Y."/>
            <person name="Wakatake T."/>
            <person name="Sakakibara H."/>
            <person name="Demura T."/>
            <person name="Yamaguchi S."/>
            <person name="Yoneyama K."/>
            <person name="Manabe R.I."/>
            <person name="Nelson D.C."/>
            <person name="Schulman A.H."/>
            <person name="Timko M.P."/>
            <person name="dePamphilis C.W."/>
            <person name="Choi D."/>
            <person name="Shirasu K."/>
        </authorList>
    </citation>
    <scope>NUCLEOTIDE SEQUENCE [LARGE SCALE GENOMIC DNA]</scope>
    <source>
        <strain evidence="13">cv. UVA1</strain>
    </source>
</reference>
<dbReference type="InterPro" id="IPR011009">
    <property type="entry name" value="Kinase-like_dom_sf"/>
</dbReference>
<sequence length="502" mass="56409">SRDSFSTVRRRLQLWFLSVSFVARHEISQVKSERPRLISGGRLLRTSSAIHGFCLQPPGMHRLPKIFSNSLNRRKSSTSSSHQASKPRRLDRSYAFKDVDYELSPFASASASPHARAESGGQMSFRINGTEGEFEFICQTYGFSGIDDFAISPEEFDAMKGSPMSALVMFAQNFEPVYGKVDFDCDAVGGGAEAVDVIHREMGPEIDTCIRVSDHDFAYMDRIGAGAFVSDVSNLPKGLKDDTMVNGVVLNNNVNYRSSEPRGNAIKGVQPTVLVQPPLLCSTWDPSREFVLDSDVRVSQFDRGFCSDEDGENGLDRNEQDKDFIMTVMTGEENFVLRVIEDWQKGELLGRGSFGSVYEGIYDDGFFFAIKEVSLLDQGDEGKHSIIQLEQEIALLSQFEHENIVRYYGTKKDEAHLYSFLELVTKGSLLSLYQKYELRVSQASAYTRQILHGLKYLHNRNVVVRSQSYGLAADIWSLGCTVLEMLTKRFPYFGLEWESDGL</sequence>
<accession>A0A5A7QJC7</accession>
<keyword evidence="3" id="KW-0723">Serine/threonine-protein kinase</keyword>
<keyword evidence="13" id="KW-1185">Reference proteome</keyword>
<comment type="catalytic activity">
    <reaction evidence="9">
        <text>L-seryl-[protein] + ATP = O-phospho-L-seryl-[protein] + ADP + H(+)</text>
        <dbReference type="Rhea" id="RHEA:17989"/>
        <dbReference type="Rhea" id="RHEA-COMP:9863"/>
        <dbReference type="Rhea" id="RHEA-COMP:11604"/>
        <dbReference type="ChEBI" id="CHEBI:15378"/>
        <dbReference type="ChEBI" id="CHEBI:29999"/>
        <dbReference type="ChEBI" id="CHEBI:30616"/>
        <dbReference type="ChEBI" id="CHEBI:83421"/>
        <dbReference type="ChEBI" id="CHEBI:456216"/>
        <dbReference type="EC" id="2.7.11.25"/>
    </reaction>
</comment>
<dbReference type="GO" id="GO:0005737">
    <property type="term" value="C:cytoplasm"/>
    <property type="evidence" value="ECO:0007669"/>
    <property type="project" value="TreeGrafter"/>
</dbReference>
<comment type="caution">
    <text evidence="12">The sequence shown here is derived from an EMBL/GenBank/DDBJ whole genome shotgun (WGS) entry which is preliminary data.</text>
</comment>
<evidence type="ECO:0000259" key="11">
    <source>
        <dbReference type="PROSITE" id="PS50011"/>
    </source>
</evidence>
<dbReference type="InterPro" id="IPR050538">
    <property type="entry name" value="MAP_kinase_kinase_kinase"/>
</dbReference>
<dbReference type="InterPro" id="IPR017441">
    <property type="entry name" value="Protein_kinase_ATP_BS"/>
</dbReference>
<dbReference type="AlphaFoldDB" id="A0A5A7QJC7"/>
<feature type="binding site" evidence="10">
    <location>
        <position position="371"/>
    </location>
    <ligand>
        <name>ATP</name>
        <dbReference type="ChEBI" id="CHEBI:30616"/>
    </ligand>
</feature>
<dbReference type="GO" id="GO:0004709">
    <property type="term" value="F:MAP kinase kinase kinase activity"/>
    <property type="evidence" value="ECO:0007669"/>
    <property type="project" value="UniProtKB-EC"/>
</dbReference>
<dbReference type="PANTHER" id="PTHR48016:SF29">
    <property type="entry name" value="MITOGEN-ACTIVATED PROTEIN KINASE KINASE KINASE 1-RELATED"/>
    <property type="match status" value="1"/>
</dbReference>
<evidence type="ECO:0000256" key="10">
    <source>
        <dbReference type="PROSITE-ProRule" id="PRU10141"/>
    </source>
</evidence>
<organism evidence="12 13">
    <name type="scientific">Striga asiatica</name>
    <name type="common">Asiatic witchweed</name>
    <name type="synonym">Buchnera asiatica</name>
    <dbReference type="NCBI Taxonomy" id="4170"/>
    <lineage>
        <taxon>Eukaryota</taxon>
        <taxon>Viridiplantae</taxon>
        <taxon>Streptophyta</taxon>
        <taxon>Embryophyta</taxon>
        <taxon>Tracheophyta</taxon>
        <taxon>Spermatophyta</taxon>
        <taxon>Magnoliopsida</taxon>
        <taxon>eudicotyledons</taxon>
        <taxon>Gunneridae</taxon>
        <taxon>Pentapetalae</taxon>
        <taxon>asterids</taxon>
        <taxon>lamiids</taxon>
        <taxon>Lamiales</taxon>
        <taxon>Orobanchaceae</taxon>
        <taxon>Buchnereae</taxon>
        <taxon>Striga</taxon>
    </lineage>
</organism>
<comment type="catalytic activity">
    <reaction evidence="8">
        <text>L-threonyl-[protein] + ATP = O-phospho-L-threonyl-[protein] + ADP + H(+)</text>
        <dbReference type="Rhea" id="RHEA:46608"/>
        <dbReference type="Rhea" id="RHEA-COMP:11060"/>
        <dbReference type="Rhea" id="RHEA-COMP:11605"/>
        <dbReference type="ChEBI" id="CHEBI:15378"/>
        <dbReference type="ChEBI" id="CHEBI:30013"/>
        <dbReference type="ChEBI" id="CHEBI:30616"/>
        <dbReference type="ChEBI" id="CHEBI:61977"/>
        <dbReference type="ChEBI" id="CHEBI:456216"/>
        <dbReference type="EC" id="2.7.11.25"/>
    </reaction>
</comment>
<dbReference type="Pfam" id="PF00069">
    <property type="entry name" value="Pkinase"/>
    <property type="match status" value="1"/>
</dbReference>
<evidence type="ECO:0000256" key="2">
    <source>
        <dbReference type="ARBA" id="ARBA00012406"/>
    </source>
</evidence>
<dbReference type="InterPro" id="IPR000719">
    <property type="entry name" value="Prot_kinase_dom"/>
</dbReference>
<dbReference type="Gene3D" id="1.10.510.10">
    <property type="entry name" value="Transferase(Phosphotransferase) domain 1"/>
    <property type="match status" value="2"/>
</dbReference>
<feature type="domain" description="Protein kinase" evidence="11">
    <location>
        <begin position="343"/>
        <end position="502"/>
    </location>
</feature>
<dbReference type="PANTHER" id="PTHR48016">
    <property type="entry name" value="MAP KINASE KINASE KINASE SSK2-RELATED-RELATED"/>
    <property type="match status" value="1"/>
</dbReference>
<dbReference type="GO" id="GO:0005524">
    <property type="term" value="F:ATP binding"/>
    <property type="evidence" value="ECO:0007669"/>
    <property type="project" value="UniProtKB-UniRule"/>
</dbReference>
<feature type="non-terminal residue" evidence="12">
    <location>
        <position position="1"/>
    </location>
</feature>
<evidence type="ECO:0000256" key="1">
    <source>
        <dbReference type="ARBA" id="ARBA00006529"/>
    </source>
</evidence>
<evidence type="ECO:0000256" key="5">
    <source>
        <dbReference type="ARBA" id="ARBA00022741"/>
    </source>
</evidence>
<evidence type="ECO:0000256" key="8">
    <source>
        <dbReference type="ARBA" id="ARBA00047559"/>
    </source>
</evidence>
<evidence type="ECO:0000256" key="3">
    <source>
        <dbReference type="ARBA" id="ARBA00022527"/>
    </source>
</evidence>
<keyword evidence="5 10" id="KW-0547">Nucleotide-binding</keyword>
<keyword evidence="7 10" id="KW-0067">ATP-binding</keyword>
<dbReference type="OrthoDB" id="266718at2759"/>
<evidence type="ECO:0000313" key="12">
    <source>
        <dbReference type="EMBL" id="GER44577.1"/>
    </source>
</evidence>
<protein>
    <recommendedName>
        <fullName evidence="2">mitogen-activated protein kinase kinase kinase</fullName>
        <ecNumber evidence="2">2.7.11.25</ecNumber>
    </recommendedName>
</protein>